<dbReference type="GO" id="GO:0031222">
    <property type="term" value="P:arabinan catabolic process"/>
    <property type="evidence" value="ECO:0007669"/>
    <property type="project" value="TreeGrafter"/>
</dbReference>
<dbReference type="Gene3D" id="3.40.50.1700">
    <property type="entry name" value="Glycoside hydrolase family 3 C-terminal domain"/>
    <property type="match status" value="1"/>
</dbReference>
<protein>
    <recommendedName>
        <fullName evidence="4">Glycoside hydrolase family 3 C-terminal domain-containing protein</fullName>
    </recommendedName>
</protein>
<evidence type="ECO:0000256" key="1">
    <source>
        <dbReference type="ARBA" id="ARBA00022801"/>
    </source>
</evidence>
<accession>A0AAV1S743</accession>
<dbReference type="SUPFAM" id="SSF52279">
    <property type="entry name" value="Beta-D-glucan exohydrolase, C-terminal domain"/>
    <property type="match status" value="1"/>
</dbReference>
<dbReference type="Proteomes" id="UP001314170">
    <property type="component" value="Unassembled WGS sequence"/>
</dbReference>
<reference evidence="5 6" key="1">
    <citation type="submission" date="2024-01" db="EMBL/GenBank/DDBJ databases">
        <authorList>
            <person name="Waweru B."/>
        </authorList>
    </citation>
    <scope>NUCLEOTIDE SEQUENCE [LARGE SCALE GENOMIC DNA]</scope>
</reference>
<dbReference type="GO" id="GO:0045493">
    <property type="term" value="P:xylan catabolic process"/>
    <property type="evidence" value="ECO:0007669"/>
    <property type="project" value="InterPro"/>
</dbReference>
<dbReference type="AlphaFoldDB" id="A0AAV1S743"/>
<evidence type="ECO:0000259" key="4">
    <source>
        <dbReference type="Pfam" id="PF01915"/>
    </source>
</evidence>
<evidence type="ECO:0000313" key="5">
    <source>
        <dbReference type="EMBL" id="CAK7347110.1"/>
    </source>
</evidence>
<dbReference type="InterPro" id="IPR002772">
    <property type="entry name" value="Glyco_hydro_3_C"/>
</dbReference>
<keyword evidence="2" id="KW-0326">Glycosidase</keyword>
<dbReference type="GO" id="GO:0046556">
    <property type="term" value="F:alpha-L-arabinofuranosidase activity"/>
    <property type="evidence" value="ECO:0007669"/>
    <property type="project" value="TreeGrafter"/>
</dbReference>
<sequence length="298" mass="31976">MTLFRQDPNARASSSQPPYACDECVTQLVDSSPAIPRLGIHAYEWRSEGLHGKYGASFVRGVQGDSFEGESTLGDNLQASACRKHDTAHDLDKWNGVNSCAHIRSRLRHSDKSGASTGTSRGIPMPSTSIMLSKNTLKTPEDAAADALRSGMDVECSTSARSKDFPSPSFSMRMRLGLFNGDPTKQLYGNIAPDQVRSQEHQALALEAALDGIVLLKNSDRLLPLSKSGISSLVVVGPNAHNSTYLLGNYFGTACKNVTILEVLRKHISSASYNKGCNKVLCTPAAVKTSAEMAQTGD</sequence>
<gene>
    <name evidence="5" type="ORF">DCAF_LOCUS19792</name>
</gene>
<dbReference type="PANTHER" id="PTHR42721">
    <property type="entry name" value="SUGAR HYDROLASE-RELATED"/>
    <property type="match status" value="1"/>
</dbReference>
<dbReference type="PANTHER" id="PTHR42721:SF19">
    <property type="entry name" value="FIBRONECTIN TYPE III-LIKE DOMAIN-CONTAINING PROTEIN"/>
    <property type="match status" value="1"/>
</dbReference>
<dbReference type="Pfam" id="PF01915">
    <property type="entry name" value="Glyco_hydro_3_C"/>
    <property type="match status" value="1"/>
</dbReference>
<name>A0AAV1S743_9ROSI</name>
<proteinExistence type="predicted"/>
<organism evidence="5 6">
    <name type="scientific">Dovyalis caffra</name>
    <dbReference type="NCBI Taxonomy" id="77055"/>
    <lineage>
        <taxon>Eukaryota</taxon>
        <taxon>Viridiplantae</taxon>
        <taxon>Streptophyta</taxon>
        <taxon>Embryophyta</taxon>
        <taxon>Tracheophyta</taxon>
        <taxon>Spermatophyta</taxon>
        <taxon>Magnoliopsida</taxon>
        <taxon>eudicotyledons</taxon>
        <taxon>Gunneridae</taxon>
        <taxon>Pentapetalae</taxon>
        <taxon>rosids</taxon>
        <taxon>fabids</taxon>
        <taxon>Malpighiales</taxon>
        <taxon>Salicaceae</taxon>
        <taxon>Flacourtieae</taxon>
        <taxon>Dovyalis</taxon>
    </lineage>
</organism>
<dbReference type="GO" id="GO:0009044">
    <property type="term" value="F:xylan 1,4-beta-xylosidase activity"/>
    <property type="evidence" value="ECO:0007669"/>
    <property type="project" value="InterPro"/>
</dbReference>
<evidence type="ECO:0000313" key="6">
    <source>
        <dbReference type="Proteomes" id="UP001314170"/>
    </source>
</evidence>
<feature type="domain" description="Glycoside hydrolase family 3 C-terminal" evidence="4">
    <location>
        <begin position="213"/>
        <end position="284"/>
    </location>
</feature>
<dbReference type="GO" id="GO:0009505">
    <property type="term" value="C:plant-type cell wall"/>
    <property type="evidence" value="ECO:0007669"/>
    <property type="project" value="TreeGrafter"/>
</dbReference>
<dbReference type="EMBL" id="CAWUPB010001173">
    <property type="protein sequence ID" value="CAK7347110.1"/>
    <property type="molecule type" value="Genomic_DNA"/>
</dbReference>
<keyword evidence="6" id="KW-1185">Reference proteome</keyword>
<dbReference type="SUPFAM" id="SSF51445">
    <property type="entry name" value="(Trans)glycosidases"/>
    <property type="match status" value="1"/>
</dbReference>
<evidence type="ECO:0000256" key="3">
    <source>
        <dbReference type="SAM" id="MobiDB-lite"/>
    </source>
</evidence>
<dbReference type="InterPro" id="IPR036881">
    <property type="entry name" value="Glyco_hydro_3_C_sf"/>
</dbReference>
<keyword evidence="1" id="KW-0378">Hydrolase</keyword>
<feature type="region of interest" description="Disordered" evidence="3">
    <location>
        <begin position="108"/>
        <end position="128"/>
    </location>
</feature>
<dbReference type="InterPro" id="IPR044993">
    <property type="entry name" value="BXL"/>
</dbReference>
<evidence type="ECO:0000256" key="2">
    <source>
        <dbReference type="ARBA" id="ARBA00023295"/>
    </source>
</evidence>
<feature type="compositionally biased region" description="Polar residues" evidence="3">
    <location>
        <begin position="113"/>
        <end position="128"/>
    </location>
</feature>
<comment type="caution">
    <text evidence="5">The sequence shown here is derived from an EMBL/GenBank/DDBJ whole genome shotgun (WGS) entry which is preliminary data.</text>
</comment>
<dbReference type="InterPro" id="IPR017853">
    <property type="entry name" value="GH"/>
</dbReference>